<protein>
    <submittedName>
        <fullName evidence="1">Uncharacterized protein</fullName>
    </submittedName>
</protein>
<evidence type="ECO:0000313" key="1">
    <source>
        <dbReference type="EMBL" id="KGG88781.1"/>
    </source>
</evidence>
<comment type="caution">
    <text evidence="1">The sequence shown here is derived from an EMBL/GenBank/DDBJ whole genome shotgun (WGS) entry which is preliminary data.</text>
</comment>
<proteinExistence type="predicted"/>
<dbReference type="Proteomes" id="UP000029567">
    <property type="component" value="Unassembled WGS sequence"/>
</dbReference>
<organism evidence="1 2">
    <name type="scientific">Comamonas thiooxydans</name>
    <dbReference type="NCBI Taxonomy" id="363952"/>
    <lineage>
        <taxon>Bacteria</taxon>
        <taxon>Pseudomonadati</taxon>
        <taxon>Pseudomonadota</taxon>
        <taxon>Betaproteobacteria</taxon>
        <taxon>Burkholderiales</taxon>
        <taxon>Comamonadaceae</taxon>
        <taxon>Comamonas</taxon>
    </lineage>
</organism>
<accession>A0A0E3BDQ5</accession>
<evidence type="ECO:0000313" key="2">
    <source>
        <dbReference type="Proteomes" id="UP000029567"/>
    </source>
</evidence>
<dbReference type="AlphaFoldDB" id="A0A0E3BDQ5"/>
<sequence>MQGLCIAAAHSARQHSGKKSTRLLQFLQVLPEKTHEDVLCQILSILHTMHSPLQPVQLPSVVVAIERVQKRRRTSLRTR</sequence>
<reference evidence="1 2" key="1">
    <citation type="submission" date="2013-09" db="EMBL/GenBank/DDBJ databases">
        <title>High correlation between genotypes and phenotypes of environmental bacteria Comamonas testosteroni strains.</title>
        <authorList>
            <person name="Liu L."/>
            <person name="Zhu W."/>
            <person name="Xia X."/>
            <person name="Xu B."/>
            <person name="Luo M."/>
            <person name="Wang G."/>
        </authorList>
    </citation>
    <scope>NUCLEOTIDE SEQUENCE [LARGE SCALE GENOMIC DNA]</scope>
    <source>
        <strain evidence="1 2">JL14</strain>
    </source>
</reference>
<dbReference type="EMBL" id="AWTN01000103">
    <property type="protein sequence ID" value="KGG88781.1"/>
    <property type="molecule type" value="Genomic_DNA"/>
</dbReference>
<gene>
    <name evidence="1" type="ORF">P245_17845</name>
</gene>
<name>A0A0E3BDQ5_9BURK</name>